<dbReference type="SUPFAM" id="SSF141371">
    <property type="entry name" value="PilZ domain-like"/>
    <property type="match status" value="1"/>
</dbReference>
<evidence type="ECO:0000313" key="1">
    <source>
        <dbReference type="EMBL" id="KNH03453.1"/>
    </source>
</evidence>
<sequence>MLTAAYETPEPYSNCARIEPRTNMFVMASLAAGQAQETVKVRNMSTRGALIEGTSLPPEGAECLLHRGDIALEATVVWMKFGKAGIRFHQHADVAQWLPSGRRTQNDVDAAVALAKAQPAPAAPTSHKPAPLFSAELSREDVTAIAAAVEALADDLAEDPAVVARFMTKLQSLDVAAQTLRKLSDLIP</sequence>
<reference evidence="1" key="1">
    <citation type="submission" date="2015-02" db="EMBL/GenBank/DDBJ databases">
        <authorList>
            <person name="Chooi Y.-H."/>
        </authorList>
    </citation>
    <scope>NUCLEOTIDE SEQUENCE [LARGE SCALE GENOMIC DNA]</scope>
    <source>
        <strain evidence="1">LAMA 915</strain>
    </source>
</reference>
<name>A0A0L1KHK2_9SPHN</name>
<gene>
    <name evidence="1" type="ORF">J121_1032</name>
</gene>
<organism evidence="1 2">
    <name type="scientific">Qipengyuania citrea LAMA 915</name>
    <dbReference type="NCBI Taxonomy" id="1306953"/>
    <lineage>
        <taxon>Bacteria</taxon>
        <taxon>Pseudomonadati</taxon>
        <taxon>Pseudomonadota</taxon>
        <taxon>Alphaproteobacteria</taxon>
        <taxon>Sphingomonadales</taxon>
        <taxon>Erythrobacteraceae</taxon>
        <taxon>Qipengyuania</taxon>
    </lineage>
</organism>
<proteinExistence type="predicted"/>
<evidence type="ECO:0000313" key="2">
    <source>
        <dbReference type="Proteomes" id="UP000037446"/>
    </source>
</evidence>
<comment type="caution">
    <text evidence="1">The sequence shown here is derived from an EMBL/GenBank/DDBJ whole genome shotgun (WGS) entry which is preliminary data.</text>
</comment>
<dbReference type="AlphaFoldDB" id="A0A0L1KHK2"/>
<protein>
    <recommendedName>
        <fullName evidence="3">PilZ domain-containing protein</fullName>
    </recommendedName>
</protein>
<dbReference type="RefSeq" id="WP_050599086.1">
    <property type="nucleotide sequence ID" value="NZ_JYNE01000008.1"/>
</dbReference>
<dbReference type="PATRIC" id="fig|1306953.7.peg.1058"/>
<dbReference type="Proteomes" id="UP000037446">
    <property type="component" value="Unassembled WGS sequence"/>
</dbReference>
<evidence type="ECO:0008006" key="3">
    <source>
        <dbReference type="Google" id="ProtNLM"/>
    </source>
</evidence>
<dbReference type="EMBL" id="JYNE01000008">
    <property type="protein sequence ID" value="KNH03453.1"/>
    <property type="molecule type" value="Genomic_DNA"/>
</dbReference>
<accession>A0A0L1KHK2</accession>